<proteinExistence type="predicted"/>
<keyword evidence="1" id="KW-1133">Transmembrane helix</keyword>
<keyword evidence="3" id="KW-1185">Reference proteome</keyword>
<evidence type="ECO:0008006" key="4">
    <source>
        <dbReference type="Google" id="ProtNLM"/>
    </source>
</evidence>
<evidence type="ECO:0000256" key="1">
    <source>
        <dbReference type="SAM" id="Phobius"/>
    </source>
</evidence>
<organism evidence="2 3">
    <name type="scientific">Albula goreensis</name>
    <dbReference type="NCBI Taxonomy" id="1534307"/>
    <lineage>
        <taxon>Eukaryota</taxon>
        <taxon>Metazoa</taxon>
        <taxon>Chordata</taxon>
        <taxon>Craniata</taxon>
        <taxon>Vertebrata</taxon>
        <taxon>Euteleostomi</taxon>
        <taxon>Actinopterygii</taxon>
        <taxon>Neopterygii</taxon>
        <taxon>Teleostei</taxon>
        <taxon>Albuliformes</taxon>
        <taxon>Albulidae</taxon>
        <taxon>Albula</taxon>
    </lineage>
</organism>
<keyword evidence="1" id="KW-0472">Membrane</keyword>
<dbReference type="OrthoDB" id="6381603at2759"/>
<sequence>MDWVLFFQIRAQVSAEEDFTVISERGERPCGCHMSTRDEAPRVRTRMADMNATTQTPATIDGDAAVSYVLVPFLLITLMGIIAAVVMYVRKKRRIDRLRHQLLPVYTYDPSEELNEAEQEMLWRDEDTKVVQGWARAYQHRRPLLMKDAHA</sequence>
<keyword evidence="1" id="KW-0812">Transmembrane</keyword>
<dbReference type="Proteomes" id="UP000829720">
    <property type="component" value="Unassembled WGS sequence"/>
</dbReference>
<dbReference type="EMBL" id="JAERUA010000012">
    <property type="protein sequence ID" value="KAI1892957.1"/>
    <property type="molecule type" value="Genomic_DNA"/>
</dbReference>
<dbReference type="PANTHER" id="PTHR47730">
    <property type="entry name" value="SMALL INTEGRAL MEMBRANE PROTEIN 29"/>
    <property type="match status" value="1"/>
</dbReference>
<dbReference type="PANTHER" id="PTHR47730:SF1">
    <property type="entry name" value="SMALL INTEGRAL MEMBRANE PROTEIN 29"/>
    <property type="match status" value="1"/>
</dbReference>
<comment type="caution">
    <text evidence="2">The sequence shown here is derived from an EMBL/GenBank/DDBJ whole genome shotgun (WGS) entry which is preliminary data.</text>
</comment>
<gene>
    <name evidence="2" type="ORF">AGOR_G00138850</name>
</gene>
<accession>A0A8T3DBK4</accession>
<feature type="transmembrane region" description="Helical" evidence="1">
    <location>
        <begin position="65"/>
        <end position="89"/>
    </location>
</feature>
<evidence type="ECO:0000313" key="2">
    <source>
        <dbReference type="EMBL" id="KAI1892957.1"/>
    </source>
</evidence>
<reference evidence="2" key="1">
    <citation type="submission" date="2021-01" db="EMBL/GenBank/DDBJ databases">
        <authorList>
            <person name="Zahm M."/>
            <person name="Roques C."/>
            <person name="Cabau C."/>
            <person name="Klopp C."/>
            <person name="Donnadieu C."/>
            <person name="Jouanno E."/>
            <person name="Lampietro C."/>
            <person name="Louis A."/>
            <person name="Herpin A."/>
            <person name="Echchiki A."/>
            <person name="Berthelot C."/>
            <person name="Parey E."/>
            <person name="Roest-Crollius H."/>
            <person name="Braasch I."/>
            <person name="Postlethwait J."/>
            <person name="Bobe J."/>
            <person name="Montfort J."/>
            <person name="Bouchez O."/>
            <person name="Begum T."/>
            <person name="Mejri S."/>
            <person name="Adams A."/>
            <person name="Chen W.-J."/>
            <person name="Guiguen Y."/>
        </authorList>
    </citation>
    <scope>NUCLEOTIDE SEQUENCE</scope>
    <source>
        <tissue evidence="2">Blood</tissue>
    </source>
</reference>
<evidence type="ECO:0000313" key="3">
    <source>
        <dbReference type="Proteomes" id="UP000829720"/>
    </source>
</evidence>
<protein>
    <recommendedName>
        <fullName evidence="4">Small integral membrane protein 29</fullName>
    </recommendedName>
</protein>
<dbReference type="AlphaFoldDB" id="A0A8T3DBK4"/>
<name>A0A8T3DBK4_9TELE</name>
<dbReference type="InterPro" id="IPR043239">
    <property type="entry name" value="SMIM29"/>
</dbReference>